<gene>
    <name evidence="1" type="ORF">ACFQJ6_06050</name>
</gene>
<reference evidence="1 2" key="1">
    <citation type="journal article" date="2019" name="Int. J. Syst. Evol. Microbiol.">
        <title>The Global Catalogue of Microorganisms (GCM) 10K type strain sequencing project: providing services to taxonomists for standard genome sequencing and annotation.</title>
        <authorList>
            <consortium name="The Broad Institute Genomics Platform"/>
            <consortium name="The Broad Institute Genome Sequencing Center for Infectious Disease"/>
            <person name="Wu L."/>
            <person name="Ma J."/>
        </authorList>
    </citation>
    <scope>NUCLEOTIDE SEQUENCE [LARGE SCALE GENOMIC DNA]</scope>
    <source>
        <strain evidence="1 2">DT72</strain>
    </source>
</reference>
<dbReference type="GeneID" id="79303707"/>
<keyword evidence="2" id="KW-1185">Reference proteome</keyword>
<accession>A0ABD5WLK0</accession>
<comment type="caution">
    <text evidence="1">The sequence shown here is derived from an EMBL/GenBank/DDBJ whole genome shotgun (WGS) entry which is preliminary data.</text>
</comment>
<evidence type="ECO:0000313" key="2">
    <source>
        <dbReference type="Proteomes" id="UP001596407"/>
    </source>
</evidence>
<dbReference type="RefSeq" id="WP_276279146.1">
    <property type="nucleotide sequence ID" value="NZ_CP119809.1"/>
</dbReference>
<proteinExistence type="predicted"/>
<dbReference type="EMBL" id="JBHSZH010000005">
    <property type="protein sequence ID" value="MFC7079770.1"/>
    <property type="molecule type" value="Genomic_DNA"/>
</dbReference>
<name>A0ABD5WLK0_9EURY</name>
<sequence length="81" mass="9550">MFRETPGGDPILSDELWAEERDHQTTFDQTLEQVRTVGPDRTVLTEIEEIYRRRPDEYWELADEYADLGVEFGRDGMDIEV</sequence>
<protein>
    <submittedName>
        <fullName evidence="1">Uncharacterized protein</fullName>
    </submittedName>
</protein>
<dbReference type="Proteomes" id="UP001596407">
    <property type="component" value="Unassembled WGS sequence"/>
</dbReference>
<evidence type="ECO:0000313" key="1">
    <source>
        <dbReference type="EMBL" id="MFC7079770.1"/>
    </source>
</evidence>
<dbReference type="AlphaFoldDB" id="A0ABD5WLK0"/>
<organism evidence="1 2">
    <name type="scientific">Halorussus caseinilyticus</name>
    <dbReference type="NCBI Taxonomy" id="3034025"/>
    <lineage>
        <taxon>Archaea</taxon>
        <taxon>Methanobacteriati</taxon>
        <taxon>Methanobacteriota</taxon>
        <taxon>Stenosarchaea group</taxon>
        <taxon>Halobacteria</taxon>
        <taxon>Halobacteriales</taxon>
        <taxon>Haladaptataceae</taxon>
        <taxon>Halorussus</taxon>
    </lineage>
</organism>